<dbReference type="Gene3D" id="2.60.120.10">
    <property type="entry name" value="Jelly Rolls"/>
    <property type="match status" value="1"/>
</dbReference>
<proteinExistence type="predicted"/>
<evidence type="ECO:0000259" key="4">
    <source>
        <dbReference type="Pfam" id="PF13545"/>
    </source>
</evidence>
<feature type="domain" description="HTH crp-type" evidence="4">
    <location>
        <begin position="173"/>
        <end position="238"/>
    </location>
</feature>
<dbReference type="SUPFAM" id="SSF51206">
    <property type="entry name" value="cAMP-binding domain-like"/>
    <property type="match status" value="1"/>
</dbReference>
<name>A0A1S7SES8_AGRTU</name>
<dbReference type="SUPFAM" id="SSF46785">
    <property type="entry name" value="Winged helix' DNA-binding domain"/>
    <property type="match status" value="1"/>
</dbReference>
<organism evidence="5 6">
    <name type="scientific">Agrobacterium tumefaciens str. Kerr 14</name>
    <dbReference type="NCBI Taxonomy" id="1183424"/>
    <lineage>
        <taxon>Bacteria</taxon>
        <taxon>Pseudomonadati</taxon>
        <taxon>Pseudomonadota</taxon>
        <taxon>Alphaproteobacteria</taxon>
        <taxon>Hyphomicrobiales</taxon>
        <taxon>Rhizobiaceae</taxon>
        <taxon>Rhizobium/Agrobacterium group</taxon>
        <taxon>Agrobacterium</taxon>
        <taxon>Agrobacterium tumefaciens complex</taxon>
    </lineage>
</organism>
<keyword evidence="1" id="KW-0805">Transcription regulation</keyword>
<gene>
    <name evidence="5" type="ORF">AGR4C_pb30077</name>
</gene>
<evidence type="ECO:0000256" key="2">
    <source>
        <dbReference type="ARBA" id="ARBA00023125"/>
    </source>
</evidence>
<dbReference type="EMBL" id="FBWC01000042">
    <property type="protein sequence ID" value="CUX68071.1"/>
    <property type="molecule type" value="Genomic_DNA"/>
</dbReference>
<accession>A0A1S7SES8</accession>
<dbReference type="Pfam" id="PF13545">
    <property type="entry name" value="HTH_Crp_2"/>
    <property type="match status" value="1"/>
</dbReference>
<keyword evidence="2" id="KW-0238">DNA-binding</keyword>
<dbReference type="Proteomes" id="UP000191897">
    <property type="component" value="Unassembled WGS sequence"/>
</dbReference>
<dbReference type="InterPro" id="IPR014710">
    <property type="entry name" value="RmlC-like_jellyroll"/>
</dbReference>
<dbReference type="RefSeq" id="WP_244557267.1">
    <property type="nucleotide sequence ID" value="NZ_LT009733.1"/>
</dbReference>
<dbReference type="InterPro" id="IPR018490">
    <property type="entry name" value="cNMP-bd_dom_sf"/>
</dbReference>
<sequence length="290" mass="31561">MLRKPLEDDAVAAALLRATNPQGVTLEEASRNQILARLAKSQLAVIAPLLRRVYLPRGALLEVPHQIVSQIFFPLDCIISLIPVASDGTRTEAGLIGKEGMTGTGLAVGDEQTPHELVIQIEGEALVMTADACLAVMTRAPDLRLLANRFARALSVQVSHTALANGSLKVPRRLARWLLTVDDRTDGDAFNLTHDYLAIMLAVRRPSVTDALHILEGEGFIRSTRGNIAIRDRRGLVAYAGQGYGLPEAEYIRLMSLPLESRPAETIPNLVPRAAHQSSLRDPSLHFPAR</sequence>
<dbReference type="AlphaFoldDB" id="A0A1S7SES8"/>
<protein>
    <submittedName>
        <fullName evidence="5">cAMP-binding protein</fullName>
    </submittedName>
</protein>
<evidence type="ECO:0000256" key="1">
    <source>
        <dbReference type="ARBA" id="ARBA00023015"/>
    </source>
</evidence>
<evidence type="ECO:0000313" key="6">
    <source>
        <dbReference type="Proteomes" id="UP000191897"/>
    </source>
</evidence>
<dbReference type="InterPro" id="IPR036390">
    <property type="entry name" value="WH_DNA-bd_sf"/>
</dbReference>
<evidence type="ECO:0000313" key="5">
    <source>
        <dbReference type="EMBL" id="CUX68071.1"/>
    </source>
</evidence>
<dbReference type="GO" id="GO:0003677">
    <property type="term" value="F:DNA binding"/>
    <property type="evidence" value="ECO:0007669"/>
    <property type="project" value="UniProtKB-KW"/>
</dbReference>
<reference evidence="5 6" key="1">
    <citation type="submission" date="2016-01" db="EMBL/GenBank/DDBJ databases">
        <authorList>
            <person name="Oliw E.H."/>
        </authorList>
    </citation>
    <scope>NUCLEOTIDE SEQUENCE [LARGE SCALE GENOMIC DNA]</scope>
    <source>
        <strain evidence="5 6">Kerr 14</strain>
    </source>
</reference>
<dbReference type="InterPro" id="IPR012318">
    <property type="entry name" value="HTH_CRP"/>
</dbReference>
<evidence type="ECO:0000256" key="3">
    <source>
        <dbReference type="ARBA" id="ARBA00023163"/>
    </source>
</evidence>
<keyword evidence="3" id="KW-0804">Transcription</keyword>
<dbReference type="GO" id="GO:0006355">
    <property type="term" value="P:regulation of DNA-templated transcription"/>
    <property type="evidence" value="ECO:0007669"/>
    <property type="project" value="InterPro"/>
</dbReference>